<feature type="region of interest" description="Disordered" evidence="5">
    <location>
        <begin position="33"/>
        <end position="87"/>
    </location>
</feature>
<keyword evidence="3" id="KW-0539">Nucleus</keyword>
<comment type="similarity">
    <text evidence="4">Belongs to the DONSON family.</text>
</comment>
<feature type="compositionally biased region" description="Basic and acidic residues" evidence="5">
    <location>
        <begin position="73"/>
        <end position="86"/>
    </location>
</feature>
<protein>
    <submittedName>
        <fullName evidence="6">Uncharacterized protein</fullName>
    </submittedName>
</protein>
<evidence type="ECO:0000313" key="6">
    <source>
        <dbReference type="EMBL" id="KIH45543.1"/>
    </source>
</evidence>
<name>A0A0C2BNZ6_9BILA</name>
<dbReference type="OrthoDB" id="534063at2759"/>
<evidence type="ECO:0000256" key="1">
    <source>
        <dbReference type="ARBA" id="ARBA00004123"/>
    </source>
</evidence>
<comment type="subcellular location">
    <subcellularLocation>
        <location evidence="1">Nucleus</location>
    </subcellularLocation>
</comment>
<keyword evidence="2" id="KW-0217">Developmental protein</keyword>
<organism evidence="6 7">
    <name type="scientific">Ancylostoma duodenale</name>
    <dbReference type="NCBI Taxonomy" id="51022"/>
    <lineage>
        <taxon>Eukaryota</taxon>
        <taxon>Metazoa</taxon>
        <taxon>Ecdysozoa</taxon>
        <taxon>Nematoda</taxon>
        <taxon>Chromadorea</taxon>
        <taxon>Rhabditida</taxon>
        <taxon>Rhabditina</taxon>
        <taxon>Rhabditomorpha</taxon>
        <taxon>Strongyloidea</taxon>
        <taxon>Ancylostomatidae</taxon>
        <taxon>Ancylostomatinae</taxon>
        <taxon>Ancylostoma</taxon>
    </lineage>
</organism>
<evidence type="ECO:0000256" key="2">
    <source>
        <dbReference type="ARBA" id="ARBA00022473"/>
    </source>
</evidence>
<evidence type="ECO:0000256" key="5">
    <source>
        <dbReference type="SAM" id="MobiDB-lite"/>
    </source>
</evidence>
<feature type="non-terminal residue" evidence="6">
    <location>
        <position position="177"/>
    </location>
</feature>
<keyword evidence="7" id="KW-1185">Reference proteome</keyword>
<evidence type="ECO:0000256" key="4">
    <source>
        <dbReference type="ARBA" id="ARBA00025806"/>
    </source>
</evidence>
<dbReference type="InterPro" id="IPR024861">
    <property type="entry name" value="Donson"/>
</dbReference>
<sequence>VEYEVIRKKTHSSSKVLNSFKLPCDEDSLSKLDWSGVTESQPPLFSYDVGSKDSPSGGHNKENTSDLGLSEESPGKADISGDHEWLENIGMSPQKSAKLRRYKSTGSASNLASEASLIRPDLDDVAAVLVKGSQVQTLYNLLQSSRVCRSIAGPHANIPPTLISSSPFLHAQLQTLK</sequence>
<evidence type="ECO:0000256" key="3">
    <source>
        <dbReference type="ARBA" id="ARBA00023242"/>
    </source>
</evidence>
<dbReference type="Proteomes" id="UP000054047">
    <property type="component" value="Unassembled WGS sequence"/>
</dbReference>
<dbReference type="EMBL" id="KN772144">
    <property type="protein sequence ID" value="KIH45543.1"/>
    <property type="molecule type" value="Genomic_DNA"/>
</dbReference>
<dbReference type="PANTHER" id="PTHR12972:SF0">
    <property type="entry name" value="PROTEIN DOWNSTREAM NEIGHBOR OF SON"/>
    <property type="match status" value="1"/>
</dbReference>
<dbReference type="GO" id="GO:0005634">
    <property type="term" value="C:nucleus"/>
    <property type="evidence" value="ECO:0007669"/>
    <property type="project" value="UniProtKB-SubCell"/>
</dbReference>
<evidence type="ECO:0000313" key="7">
    <source>
        <dbReference type="Proteomes" id="UP000054047"/>
    </source>
</evidence>
<accession>A0A0C2BNZ6</accession>
<feature type="non-terminal residue" evidence="6">
    <location>
        <position position="1"/>
    </location>
</feature>
<gene>
    <name evidence="6" type="ORF">ANCDUO_24416</name>
</gene>
<dbReference type="GO" id="GO:0033260">
    <property type="term" value="P:nuclear DNA replication"/>
    <property type="evidence" value="ECO:0007669"/>
    <property type="project" value="TreeGrafter"/>
</dbReference>
<proteinExistence type="inferred from homology"/>
<dbReference type="AlphaFoldDB" id="A0A0C2BNZ6"/>
<dbReference type="PANTHER" id="PTHR12972">
    <property type="entry name" value="DOWNSTREAM NEIGHBOR OF SON"/>
    <property type="match status" value="1"/>
</dbReference>
<reference evidence="6 7" key="1">
    <citation type="submission" date="2013-12" db="EMBL/GenBank/DDBJ databases">
        <title>Draft genome of the parsitic nematode Ancylostoma duodenale.</title>
        <authorList>
            <person name="Mitreva M."/>
        </authorList>
    </citation>
    <scope>NUCLEOTIDE SEQUENCE [LARGE SCALE GENOMIC DNA]</scope>
    <source>
        <strain evidence="6 7">Zhejiang</strain>
    </source>
</reference>